<evidence type="ECO:0000313" key="3">
    <source>
        <dbReference type="Proteomes" id="UP000034873"/>
    </source>
</evidence>
<comment type="caution">
    <text evidence="2">The sequence shown here is derived from an EMBL/GenBank/DDBJ whole genome shotgun (WGS) entry which is preliminary data.</text>
</comment>
<evidence type="ECO:0000313" key="2">
    <source>
        <dbReference type="EMBL" id="KKU49524.1"/>
    </source>
</evidence>
<dbReference type="AlphaFoldDB" id="A0A0G1QXC7"/>
<reference evidence="2 3" key="1">
    <citation type="journal article" date="2015" name="Nature">
        <title>rRNA introns, odd ribosomes, and small enigmatic genomes across a large radiation of phyla.</title>
        <authorList>
            <person name="Brown C.T."/>
            <person name="Hug L.A."/>
            <person name="Thomas B.C."/>
            <person name="Sharon I."/>
            <person name="Castelle C.J."/>
            <person name="Singh A."/>
            <person name="Wilkins M.J."/>
            <person name="Williams K.H."/>
            <person name="Banfield J.F."/>
        </authorList>
    </citation>
    <scope>NUCLEOTIDE SEQUENCE [LARGE SCALE GENOMIC DNA]</scope>
</reference>
<feature type="transmembrane region" description="Helical" evidence="1">
    <location>
        <begin position="206"/>
        <end position="223"/>
    </location>
</feature>
<keyword evidence="1" id="KW-0472">Membrane</keyword>
<proteinExistence type="predicted"/>
<feature type="transmembrane region" description="Helical" evidence="1">
    <location>
        <begin position="235"/>
        <end position="255"/>
    </location>
</feature>
<organism evidence="2 3">
    <name type="scientific">candidate division WWE3 bacterium GW2011_GWC1_47_10</name>
    <dbReference type="NCBI Taxonomy" id="1619122"/>
    <lineage>
        <taxon>Bacteria</taxon>
        <taxon>Katanobacteria</taxon>
    </lineage>
</organism>
<name>A0A0G1QXC7_UNCKA</name>
<evidence type="ECO:0000256" key="1">
    <source>
        <dbReference type="SAM" id="Phobius"/>
    </source>
</evidence>
<evidence type="ECO:0008006" key="4">
    <source>
        <dbReference type="Google" id="ProtNLM"/>
    </source>
</evidence>
<dbReference type="Proteomes" id="UP000034873">
    <property type="component" value="Unassembled WGS sequence"/>
</dbReference>
<accession>A0A0G1QXC7</accession>
<dbReference type="EMBL" id="LCNH01000034">
    <property type="protein sequence ID" value="KKU49524.1"/>
    <property type="molecule type" value="Genomic_DNA"/>
</dbReference>
<keyword evidence="1" id="KW-0812">Transmembrane</keyword>
<dbReference type="Pfam" id="PF06691">
    <property type="entry name" value="DUF1189"/>
    <property type="match status" value="1"/>
</dbReference>
<dbReference type="InterPro" id="IPR009574">
    <property type="entry name" value="DUF1189"/>
</dbReference>
<feature type="transmembrane region" description="Helical" evidence="1">
    <location>
        <begin position="181"/>
        <end position="200"/>
    </location>
</feature>
<feature type="transmembrane region" description="Helical" evidence="1">
    <location>
        <begin position="35"/>
        <end position="55"/>
    </location>
</feature>
<protein>
    <recommendedName>
        <fullName evidence="4">DUF1189 domain-containing protein</fullName>
    </recommendedName>
</protein>
<sequence length="295" mass="32537">MGKLKTFFYVFYKSLTSLAYYSDVAKTSLGFSMKYFFTLAAVLAILSTVITTATASGELKTGATKLLDDIAKLYPQDLVITSQDGAVSINQPEPYIIPIPAGQMQELKTESGEPAPKNLIVFDSNGTLDDVENYQTIALVNSKNILVKGENKIEAFPLKDVPNGQISNKEVTVLVDQFRPFVRYIPFFVGALIFVAMVFYYTGFRLVYLLFVAVGLMLVGKIRKLNLSFSKYYQVGIHTMTLPLVIDFMATAAGYQIPLPLWFFAVNTVFGAIAVVKLAEGEKLPVVESPPQTQA</sequence>
<keyword evidence="1" id="KW-1133">Transmembrane helix</keyword>
<gene>
    <name evidence="2" type="ORF">UX73_C0034G0001</name>
</gene>